<dbReference type="EMBL" id="FMYI01000001">
    <property type="protein sequence ID" value="SDB83329.1"/>
    <property type="molecule type" value="Genomic_DNA"/>
</dbReference>
<name>A0A1G6GN19_9BACI</name>
<keyword evidence="2" id="KW-1185">Reference proteome</keyword>
<evidence type="ECO:0008006" key="3">
    <source>
        <dbReference type="Google" id="ProtNLM"/>
    </source>
</evidence>
<evidence type="ECO:0000313" key="2">
    <source>
        <dbReference type="Proteomes" id="UP000242949"/>
    </source>
</evidence>
<protein>
    <recommendedName>
        <fullName evidence="3">Lipoprotein</fullName>
    </recommendedName>
</protein>
<organism evidence="1 2">
    <name type="scientific">Pelagirhabdus alkalitolerans</name>
    <dbReference type="NCBI Taxonomy" id="1612202"/>
    <lineage>
        <taxon>Bacteria</taxon>
        <taxon>Bacillati</taxon>
        <taxon>Bacillota</taxon>
        <taxon>Bacilli</taxon>
        <taxon>Bacillales</taxon>
        <taxon>Bacillaceae</taxon>
        <taxon>Pelagirhabdus</taxon>
    </lineage>
</organism>
<dbReference type="AlphaFoldDB" id="A0A1G6GN19"/>
<dbReference type="RefSeq" id="WP_090792213.1">
    <property type="nucleotide sequence ID" value="NZ_FMYI01000001.1"/>
</dbReference>
<proteinExistence type="predicted"/>
<evidence type="ECO:0000313" key="1">
    <source>
        <dbReference type="EMBL" id="SDB83329.1"/>
    </source>
</evidence>
<dbReference type="PROSITE" id="PS51257">
    <property type="entry name" value="PROKAR_LIPOPROTEIN"/>
    <property type="match status" value="1"/>
</dbReference>
<dbReference type="STRING" id="1612202.SAMN05421734_101299"/>
<accession>A0A1G6GN19</accession>
<dbReference type="Proteomes" id="UP000242949">
    <property type="component" value="Unassembled WGS sequence"/>
</dbReference>
<dbReference type="OrthoDB" id="2426241at2"/>
<gene>
    <name evidence="1" type="ORF">SAMN05421734_101299</name>
</gene>
<reference evidence="2" key="1">
    <citation type="submission" date="2016-09" db="EMBL/GenBank/DDBJ databases">
        <authorList>
            <person name="Varghese N."/>
            <person name="Submissions S."/>
        </authorList>
    </citation>
    <scope>NUCLEOTIDE SEQUENCE [LARGE SCALE GENOMIC DNA]</scope>
    <source>
        <strain evidence="2">S5</strain>
    </source>
</reference>
<sequence>MKKWFGLIVLMVFFVGCQSGESIDQADIDAYDVNQIEDYVSEDDFIFRLVTEQEAYDESEEVNLFGEIEYVGEEEEVTILHASSAVFFLIEEKVRGYEIGSTVEDIGLSTTLEQGEVHREPYEKSGGYSQGEDQDYIDFVEDFMEREGFPRGFYEINARTDFTVEQENGASERIEMEATVDFKVNQ</sequence>